<comment type="caution">
    <text evidence="2">The sequence shown here is derived from an EMBL/GenBank/DDBJ whole genome shotgun (WGS) entry which is preliminary data.</text>
</comment>
<accession>A0A9K3PK79</accession>
<name>A0A9K3PK79_9STRA</name>
<reference evidence="2" key="2">
    <citation type="submission" date="2021-04" db="EMBL/GenBank/DDBJ databases">
        <authorList>
            <person name="Podell S."/>
        </authorList>
    </citation>
    <scope>NUCLEOTIDE SEQUENCE</scope>
    <source>
        <strain evidence="2">Hildebrandi</strain>
    </source>
</reference>
<evidence type="ECO:0000313" key="3">
    <source>
        <dbReference type="Proteomes" id="UP000693970"/>
    </source>
</evidence>
<keyword evidence="3" id="KW-1185">Reference proteome</keyword>
<reference evidence="2" key="1">
    <citation type="journal article" date="2021" name="Sci. Rep.">
        <title>Diploid genomic architecture of Nitzschia inconspicua, an elite biomass production diatom.</title>
        <authorList>
            <person name="Oliver A."/>
            <person name="Podell S."/>
            <person name="Pinowska A."/>
            <person name="Traller J.C."/>
            <person name="Smith S.R."/>
            <person name="McClure R."/>
            <person name="Beliaev A."/>
            <person name="Bohutskyi P."/>
            <person name="Hill E.A."/>
            <person name="Rabines A."/>
            <person name="Zheng H."/>
            <person name="Allen L.Z."/>
            <person name="Kuo A."/>
            <person name="Grigoriev I.V."/>
            <person name="Allen A.E."/>
            <person name="Hazlebeck D."/>
            <person name="Allen E.E."/>
        </authorList>
    </citation>
    <scope>NUCLEOTIDE SEQUENCE</scope>
    <source>
        <strain evidence="2">Hildebrandi</strain>
    </source>
</reference>
<protein>
    <submittedName>
        <fullName evidence="2">Uncharacterized protein</fullName>
    </submittedName>
</protein>
<sequence>MGKKSNAQVRRMEKRAAARGDVYTYVPPPPQPQIEKNDNETKKRDDVKMSKEDQLGEIAQRLEDELAKIDTNSDLPSKDRRSAKRKAEAVAAEDAGMSRVEFLEWCKLNEGNMKKDKNDGKDPQNDLNSPRVRAAEKLLSELETIDQNVDLKSKDRRSAKRKALAIASEESGMEGEKLIDWYNQNKKCAKQ</sequence>
<feature type="region of interest" description="Disordered" evidence="1">
    <location>
        <begin position="1"/>
        <end position="93"/>
    </location>
</feature>
<dbReference type="Proteomes" id="UP000693970">
    <property type="component" value="Unassembled WGS sequence"/>
</dbReference>
<organism evidence="2 3">
    <name type="scientific">Nitzschia inconspicua</name>
    <dbReference type="NCBI Taxonomy" id="303405"/>
    <lineage>
        <taxon>Eukaryota</taxon>
        <taxon>Sar</taxon>
        <taxon>Stramenopiles</taxon>
        <taxon>Ochrophyta</taxon>
        <taxon>Bacillariophyta</taxon>
        <taxon>Bacillariophyceae</taxon>
        <taxon>Bacillariophycidae</taxon>
        <taxon>Bacillariales</taxon>
        <taxon>Bacillariaceae</taxon>
        <taxon>Nitzschia</taxon>
    </lineage>
</organism>
<dbReference type="EMBL" id="JAGRRH010000018">
    <property type="protein sequence ID" value="KAG7350787.1"/>
    <property type="molecule type" value="Genomic_DNA"/>
</dbReference>
<gene>
    <name evidence="2" type="ORF">IV203_010147</name>
</gene>
<evidence type="ECO:0000313" key="2">
    <source>
        <dbReference type="EMBL" id="KAG7350787.1"/>
    </source>
</evidence>
<feature type="compositionally biased region" description="Basic and acidic residues" evidence="1">
    <location>
        <begin position="76"/>
        <end position="88"/>
    </location>
</feature>
<proteinExistence type="predicted"/>
<dbReference type="AlphaFoldDB" id="A0A9K3PK79"/>
<feature type="compositionally biased region" description="Basic and acidic residues" evidence="1">
    <location>
        <begin position="35"/>
        <end position="68"/>
    </location>
</feature>
<feature type="compositionally biased region" description="Basic and acidic residues" evidence="1">
    <location>
        <begin position="112"/>
        <end position="124"/>
    </location>
</feature>
<evidence type="ECO:0000256" key="1">
    <source>
        <dbReference type="SAM" id="MobiDB-lite"/>
    </source>
</evidence>
<feature type="region of interest" description="Disordered" evidence="1">
    <location>
        <begin position="111"/>
        <end position="130"/>
    </location>
</feature>